<keyword evidence="2" id="KW-0808">Transferase</keyword>
<protein>
    <submittedName>
        <fullName evidence="2">Adenine phosphoribosyltransferase</fullName>
    </submittedName>
</protein>
<proteinExistence type="predicted"/>
<dbReference type="SUPFAM" id="SSF53271">
    <property type="entry name" value="PRTase-like"/>
    <property type="match status" value="1"/>
</dbReference>
<evidence type="ECO:0000259" key="1">
    <source>
        <dbReference type="Pfam" id="PF00156"/>
    </source>
</evidence>
<keyword evidence="2" id="KW-0328">Glycosyltransferase</keyword>
<dbReference type="CDD" id="cd06223">
    <property type="entry name" value="PRTases_typeI"/>
    <property type="match status" value="1"/>
</dbReference>
<dbReference type="AlphaFoldDB" id="A0A1G6UK68"/>
<accession>A0A1G6UK68</accession>
<dbReference type="GO" id="GO:0016757">
    <property type="term" value="F:glycosyltransferase activity"/>
    <property type="evidence" value="ECO:0007669"/>
    <property type="project" value="UniProtKB-KW"/>
</dbReference>
<name>A0A1G6UK68_PEPNI</name>
<reference evidence="2 3" key="1">
    <citation type="submission" date="2016-10" db="EMBL/GenBank/DDBJ databases">
        <authorList>
            <person name="de Groot N.N."/>
        </authorList>
    </citation>
    <scope>NUCLEOTIDE SEQUENCE [LARGE SCALE GENOMIC DNA]</scope>
    <source>
        <strain evidence="2 3">DSM 20475</strain>
    </source>
</reference>
<dbReference type="PANTHER" id="PTHR43218:SF1">
    <property type="entry name" value="PHOSPHORIBOSYLTRANSFERASE"/>
    <property type="match status" value="1"/>
</dbReference>
<dbReference type="OrthoDB" id="4213751at2"/>
<evidence type="ECO:0000313" key="3">
    <source>
        <dbReference type="Proteomes" id="UP000198995"/>
    </source>
</evidence>
<dbReference type="Gene3D" id="3.40.50.2020">
    <property type="match status" value="1"/>
</dbReference>
<dbReference type="InterPro" id="IPR029057">
    <property type="entry name" value="PRTase-like"/>
</dbReference>
<keyword evidence="3" id="KW-1185">Reference proteome</keyword>
<organism evidence="2 3">
    <name type="scientific">Peptococcus niger</name>
    <dbReference type="NCBI Taxonomy" id="2741"/>
    <lineage>
        <taxon>Bacteria</taxon>
        <taxon>Bacillati</taxon>
        <taxon>Bacillota</taxon>
        <taxon>Clostridia</taxon>
        <taxon>Eubacteriales</taxon>
        <taxon>Peptococcaceae</taxon>
        <taxon>Peptococcus</taxon>
    </lineage>
</organism>
<evidence type="ECO:0000313" key="2">
    <source>
        <dbReference type="EMBL" id="SDD41758.1"/>
    </source>
</evidence>
<dbReference type="EMBL" id="FNAF01000003">
    <property type="protein sequence ID" value="SDD41758.1"/>
    <property type="molecule type" value="Genomic_DNA"/>
</dbReference>
<dbReference type="PANTHER" id="PTHR43218">
    <property type="entry name" value="PHOSPHORIBOSYLTRANSFERASE-RELATED"/>
    <property type="match status" value="1"/>
</dbReference>
<dbReference type="Pfam" id="PF00156">
    <property type="entry name" value="Pribosyltran"/>
    <property type="match status" value="1"/>
</dbReference>
<dbReference type="RefSeq" id="WP_091791347.1">
    <property type="nucleotide sequence ID" value="NZ_FNAF01000003.1"/>
</dbReference>
<feature type="domain" description="Phosphoribosyltransferase" evidence="1">
    <location>
        <begin position="54"/>
        <end position="164"/>
    </location>
</feature>
<dbReference type="STRING" id="2741.SAMN04489866_10381"/>
<dbReference type="InterPro" id="IPR000836">
    <property type="entry name" value="PRTase_dom"/>
</dbReference>
<dbReference type="Proteomes" id="UP000198995">
    <property type="component" value="Unassembled WGS sequence"/>
</dbReference>
<sequence length="212" mass="23383">MQKMIEMEIAGVRRRLPLYQVDEETYEAVFIAFNDVTLTQNAARALLEQVPDFDCILTEETQGVPLAFEMSRQAGLKRYIVARKQAKAHMDDVVAIQIEGKIEGEEDVPLNVRKLYLSQEDALYLKGKRVLLVDDCVLHGKTMYALDQLVDALGGYVAGMATILVQEGAPDLPDLLALGRVPMFDAASVQAVPLEPVGLVYAEAVDEEGADE</sequence>
<gene>
    <name evidence="2" type="ORF">SAMN04489866_10381</name>
</gene>